<feature type="domain" description="Cadherin" evidence="8">
    <location>
        <begin position="1815"/>
        <end position="1902"/>
    </location>
</feature>
<evidence type="ECO:0000313" key="9">
    <source>
        <dbReference type="EMBL" id="PVE44700.1"/>
    </source>
</evidence>
<dbReference type="InterPro" id="IPR050174">
    <property type="entry name" value="Protocadherin/Cadherin-CA"/>
</dbReference>
<feature type="compositionally biased region" description="Low complexity" evidence="7">
    <location>
        <begin position="300"/>
        <end position="324"/>
    </location>
</feature>
<dbReference type="InterPro" id="IPR006644">
    <property type="entry name" value="Cadg"/>
</dbReference>
<evidence type="ECO:0000256" key="2">
    <source>
        <dbReference type="ARBA" id="ARBA00022692"/>
    </source>
</evidence>
<dbReference type="InterPro" id="IPR028994">
    <property type="entry name" value="Integrin_alpha_N"/>
</dbReference>
<dbReference type="InterPro" id="IPR044016">
    <property type="entry name" value="Big_13"/>
</dbReference>
<protein>
    <recommendedName>
        <fullName evidence="8">Cadherin domain-containing protein</fullName>
    </recommendedName>
</protein>
<evidence type="ECO:0000313" key="10">
    <source>
        <dbReference type="Proteomes" id="UP000037507"/>
    </source>
</evidence>
<keyword evidence="6" id="KW-0325">Glycoprotein</keyword>
<feature type="compositionally biased region" description="Polar residues" evidence="7">
    <location>
        <begin position="710"/>
        <end position="722"/>
    </location>
</feature>
<dbReference type="PRINTS" id="PR01185">
    <property type="entry name" value="INTEGRINA"/>
</dbReference>
<evidence type="ECO:0000259" key="8">
    <source>
        <dbReference type="PROSITE" id="PS50268"/>
    </source>
</evidence>
<evidence type="ECO:0000256" key="1">
    <source>
        <dbReference type="ARBA" id="ARBA00004167"/>
    </source>
</evidence>
<dbReference type="SMART" id="SM00191">
    <property type="entry name" value="Int_alpha"/>
    <property type="match status" value="6"/>
</dbReference>
<dbReference type="Pfam" id="PF01839">
    <property type="entry name" value="FG-GAP"/>
    <property type="match status" value="6"/>
</dbReference>
<dbReference type="Gene3D" id="2.60.40.10">
    <property type="entry name" value="Immunoglobulins"/>
    <property type="match status" value="13"/>
</dbReference>
<dbReference type="RefSeq" id="WP_053172677.1">
    <property type="nucleotide sequence ID" value="NZ_LFYT02000001.1"/>
</dbReference>
<dbReference type="CDD" id="cd11304">
    <property type="entry name" value="Cadherin_repeat"/>
    <property type="match status" value="4"/>
</dbReference>
<dbReference type="InterPro" id="IPR013517">
    <property type="entry name" value="FG-GAP"/>
</dbReference>
<dbReference type="GO" id="GO:0008305">
    <property type="term" value="C:integrin complex"/>
    <property type="evidence" value="ECO:0007669"/>
    <property type="project" value="InterPro"/>
</dbReference>
<feature type="region of interest" description="Disordered" evidence="7">
    <location>
        <begin position="178"/>
        <end position="219"/>
    </location>
</feature>
<dbReference type="Pfam" id="PF19077">
    <property type="entry name" value="Big_13"/>
    <property type="match status" value="7"/>
</dbReference>
<dbReference type="PROSITE" id="PS50268">
    <property type="entry name" value="CADHERIN_2"/>
    <property type="match status" value="4"/>
</dbReference>
<feature type="domain" description="Cadherin" evidence="8">
    <location>
        <begin position="2109"/>
        <end position="2216"/>
    </location>
</feature>
<dbReference type="GO" id="GO:0005509">
    <property type="term" value="F:calcium ion binding"/>
    <property type="evidence" value="ECO:0007669"/>
    <property type="project" value="InterPro"/>
</dbReference>
<feature type="compositionally biased region" description="Polar residues" evidence="7">
    <location>
        <begin position="1037"/>
        <end position="1054"/>
    </location>
</feature>
<dbReference type="SUPFAM" id="SSF49313">
    <property type="entry name" value="Cadherin-like"/>
    <property type="match status" value="5"/>
</dbReference>
<feature type="region of interest" description="Disordered" evidence="7">
    <location>
        <begin position="699"/>
        <end position="727"/>
    </location>
</feature>
<dbReference type="InterPro" id="IPR000413">
    <property type="entry name" value="Integrin_alpha"/>
</dbReference>
<proteinExistence type="predicted"/>
<feature type="domain" description="Cadherin" evidence="8">
    <location>
        <begin position="1902"/>
        <end position="2005"/>
    </location>
</feature>
<organism evidence="9 10">
    <name type="scientific">Limnohabitans planktonicus II-D5</name>
    <dbReference type="NCBI Taxonomy" id="1293045"/>
    <lineage>
        <taxon>Bacteria</taxon>
        <taxon>Pseudomonadati</taxon>
        <taxon>Pseudomonadota</taxon>
        <taxon>Betaproteobacteria</taxon>
        <taxon>Burkholderiales</taxon>
        <taxon>Comamonadaceae</taxon>
        <taxon>Limnohabitans</taxon>
    </lineage>
</organism>
<feature type="compositionally biased region" description="Polar residues" evidence="7">
    <location>
        <begin position="609"/>
        <end position="622"/>
    </location>
</feature>
<dbReference type="Proteomes" id="UP000037507">
    <property type="component" value="Unassembled WGS sequence"/>
</dbReference>
<keyword evidence="2" id="KW-0812">Transmembrane</keyword>
<dbReference type="Gene3D" id="2.60.40.60">
    <property type="entry name" value="Cadherins"/>
    <property type="match status" value="4"/>
</dbReference>
<dbReference type="SUPFAM" id="SSF69318">
    <property type="entry name" value="Integrin alpha N-terminal domain"/>
    <property type="match status" value="1"/>
</dbReference>
<keyword evidence="4" id="KW-0677">Repeat</keyword>
<dbReference type="PANTHER" id="PTHR24028:SF328">
    <property type="entry name" value="CADHERIN-3"/>
    <property type="match status" value="1"/>
</dbReference>
<name>A0A2T7UJ35_9BURK</name>
<dbReference type="EMBL" id="LFYT02000001">
    <property type="protein sequence ID" value="PVE44700.1"/>
    <property type="molecule type" value="Genomic_DNA"/>
</dbReference>
<sequence length="3442" mass="342965">MTHKFKVLIKTARADGNPVLEVEQGAASKGQVLRIKAIAGDKYQLQEEGKGQGLAPESIQVKRVGKHLHILFTGSLEADLIIEDYYEVNSEGYNGIIGQAENGNFYEYLTQDPNEEGLIGRLEDGSEAVEQALGGMEVSGTGAFMGVALTAFNPLLAGFGLVTTGAVIADAANGTTAKTNMAPSAPIARLDPSSDSGTQGDKTTKDTTPTLSGSGTPGDVITIKDAKGNVIGTAVVAANGSWAITPTTPLPEGLNNLAVTATDPTGNTSAPTALPITIDTTPPATTGASALSAVLDRSSDSGTLGDTTTNDTTPTLSGTGTPGDTVTIKDAAGSLIGTATVLANGTWSITPTTALTAGIKPLVVTATDPAGNTTASTPLVLVISVDTAGPAAPLANLAPESDSGTKGDKTTNDNTPTIDGTGTPGDTITLKAPDGTVLGTAVVTANGTWSVTPTTPLPNGLNNLAVTATDPTGNTSTPTTLPITIDTTPPAAPAAVLDPTSDSGKKLDSTTSDNTPTLSGTGTPGDTITIKDPQNNVIGTAVVAANGTWSVTPTTALPEGLNNLAVTATDPTGNTSAATALPITIDTTPPAAPAAVLDPTSDSGKKLDSTTNNNTPTLSGNGATPGDTITIKDPQGGLIGTAVVAANGSWAITPTTALPEGLNNLAVTATDPAGNTSAPTALPITIDTTPPAAPAAVLDPTSDSGKKLDSTTNDNTPTLSGTGTPGDLITIKDPQGGLIGTAVVAPDGTWAITPTTALPEGLNNLAVTATDPAGNTSAPTALPITIDTTGPASVVLPEDPLNPPAGKTSLSVDAVTADNILNSTEASGSVTITGTARGEFTAGDLVTLVIKGVSFTGTVNASGTYSIDVSGSDLSGDTDTTIAATLVAHDKSGNPGTITATKAYTIEGAVSPTVTTTVSITAISNDSGIAGDFITNDNNGLTVSGSLSTALTAGQKLWYSGDNGVTWTDITSSVSNTAISYADSALTSTNTVQMRVQGASSTYGAAASKLVTIDTTPPDAPAAVLDPTSDSGKKLDSTTNDNTPTLSGTGTPGDTITIKDPQGGLIGTAVVAPDGTWAITPTTALPEGLNNLAVTATDPAGNTSAPTALPITIDTTPPASVVLPEDPLNPPAGKTSLSVDAVTADNILNSTEASGSVTITGTARGDFTTGDVVTLVIKGENYSGTVNASGAYSIAVSGADLSGDSDTTIAATLLAYDKSGNLGTITASKAYTLEGAVSTTVSITAISNDSGIAGDFITNDNNGLTVSGSLSTALTAGQKLWYSGDNGVTWTDITSSVSNTAISYADSALTSTNTVQMRVQSPGSTYGATASQLVTIDSSAPTQTVVITDILDNEGAVMGTVASGGVTDDTSLNLKGTVSAGLDSGEVLQVYDGSNYLGNATVSGTNWTFADTRTLVNTQQVSYTAKVGDTATNAGPVSSPYTATISTSAPSITIDSISGDGVTDLTGGLNGTYDGSERGSNTNTVTTKPVISGTSTNLEGQTITVTINGTNHLATVAASGAWSVTLSVTDAIALNHGNTYQVIAAATSTGGKVATDMNNGMVVNTATPDIPTVLNNYSGTLTPTLTGFAQKSVPGSPVTYVALETGDTLTVTVGGATYSGAIGSLPAGITYDAITKQWSLITGGTGAAVPTSGTLTLASGNTYDVGVSVSAGGVTKTDISNAELVINTANPTITLNEISTDGYLNAAEAGQSLTITGVTNAQVGSTVTLDGLGVSPAPTATVLAGVGGNNTFSVTLTAAQVSAYAIAANAGSQDVTATVVNQFGLSGSDVENVVIDISAPTFASTGTDVATAQNENIATSVIVYDANATDTGSAVSYSLSGTDASAFNINASTGEVTLKASPNYEAKTSYSFSVVATDLAGNTTTKPVTLAVTNVDEVAPSITSAATATVAENTAATSVVYTATATDTDYNPQGALSISYSLTGTDASLLTIDSSTGQVKLNAAANYETKTSYSFNVLATDAKGNAGSKAVSLNVTNVDEVAPSITSGATATVAENTAATTVVYTATASDTDYNPQGALSISYSLTGTDASLLTMDSITGQVKLNAASNYETKTSYSFNVLATDAKGNAGSKAVSLNVTNVDEVAPAITSAATATAVNENIAANTVVYTAAATDTDFNSPAMATSVTYSLKAATGDVAKFSINSSTGAVTLTESPDFELKPDYAFTVVATDAVGNFSEKAVTLAVNNLNEAVAGVSDTASIQEAGGTANATAGAVLAATTSGFSALNVLANDTDVDSGDTKSVSAILKGTTGTASAVSAGTTSATGQSIVGDYGTLVIGADGSYTYTVTQSSATVQALNTSSTALNDVFTYTVKDAAGLSSTATLTVAVNGANDAPIVANAIANTTGYVGLALSYTVPAASFSDVDSSSLTYTAVVVDANGNELTTQPGWLSFNSSSLTLSGTPPVGTNTLRVKVTASDGALSVSDVFDIVINTASVTGQAFNDKLGQSLSFAGDVNGDGFDDVIVGAPFADAYATDAGRAYVLFGSSTGLPTQVNMTALVAGTSTQGFLINGPSFNDQAGYGVSAAGDVNGDGLSDLLVGAPGSDPNGVTDSGSMYVVYGKTTNSAVNLSALTSGTSTQGYVIQGLCSVFYAGTNVSDLGDVNGDGIADVLIADMASAYVVYGKTNSNTVYLSSMAGATGSGGFVFNSGAYDLVDSANTLSAAGDVNGDGLADLIVGSAVSGRAYVIYGQSGTARVDATAMTAGTSTAGFVINGQNAENFAYSVSTAGDVNGDGLADVVVGANAATTAAGADAGKSYVVFGKTGTAAVNTTAIAAGNGGFVINGQCASDSSGASVSYAGDINGDGLADLLVSAPNGDLSSASNVGRTYVVYGKTTGTAVELSAIAAGSGGFVMNGPVAGGIIGFHVTHAGDLNGDGFDDLAVSSRSASGTGQAYIVYGASNYVSSTLALGTGSSASEYVMGTIGNDTLVGGGGVDRFSAGAGNDTIVLTASDISNLANNTAASVKARVDGGGGFDTLRLSGGTNLDMTAISNVAAMANDGTSRIHSIERIDMATDTAANTLSIAARDVKDMAGLNSIYTGTASDDGKTWTNVSGGTALSATTKFHQVVVDGTSSDTVNLKGSGWTNAGTVNDGSSNYLVYQNTATASQVIVKTGVVVNQNVAPVVIDLNRDGMLSYGQVAMDVNGDGHLDRTAWAGAQDGVLVWDKLADGLVHNNSQYAFAQYATTYRFDALGNARAATDLEGLADTFDTNHDGLFNAADAKFAEFKVWQDANQNGVSDAGEVHSLNDLGLASIHLISDGVVRTPFAGVTEAGQTTATATDGSSVLVSDAGFAYSALAYSAETVSGLGAHIDLLGTNMQLDLSSFVAMHTPVAAVDLSGTGANTLKLTLHDVMAIAPSNGVHTLKLTGDADDAVHLVAHEWRNTGTTVTEDHHTYTVYSAHNNGSAQLLIDQAMLHWAHLN</sequence>
<evidence type="ECO:0000256" key="7">
    <source>
        <dbReference type="SAM" id="MobiDB-lite"/>
    </source>
</evidence>
<feature type="region of interest" description="Disordered" evidence="7">
    <location>
        <begin position="498"/>
        <end position="527"/>
    </location>
</feature>
<dbReference type="NCBIfam" id="NF012196">
    <property type="entry name" value="Ig_like_ice"/>
    <property type="match status" value="2"/>
</dbReference>
<dbReference type="PRINTS" id="PR00205">
    <property type="entry name" value="CADHERIN"/>
</dbReference>
<evidence type="ECO:0000256" key="4">
    <source>
        <dbReference type="ARBA" id="ARBA00022737"/>
    </source>
</evidence>
<comment type="caution">
    <text evidence="9">The sequence shown here is derived from an EMBL/GenBank/DDBJ whole genome shotgun (WGS) entry which is preliminary data.</text>
</comment>
<dbReference type="STRING" id="1293045.H663_10130"/>
<comment type="subcellular location">
    <subcellularLocation>
        <location evidence="1">Membrane</location>
        <topology evidence="1">Single-pass membrane protein</topology>
    </subcellularLocation>
</comment>
<keyword evidence="5" id="KW-0472">Membrane</keyword>
<feature type="compositionally biased region" description="Low complexity" evidence="7">
    <location>
        <begin position="412"/>
        <end position="427"/>
    </location>
</feature>
<dbReference type="InterPro" id="IPR013519">
    <property type="entry name" value="Int_alpha_beta-p"/>
</dbReference>
<dbReference type="NCBIfam" id="NF033510">
    <property type="entry name" value="Ca_tandemer"/>
    <property type="match status" value="11"/>
</dbReference>
<dbReference type="SMART" id="SM00112">
    <property type="entry name" value="CA"/>
    <property type="match status" value="4"/>
</dbReference>
<dbReference type="InterPro" id="IPR002126">
    <property type="entry name" value="Cadherin-like_dom"/>
</dbReference>
<dbReference type="NCBIfam" id="TIGR01965">
    <property type="entry name" value="VCBS_repeat"/>
    <property type="match status" value="1"/>
</dbReference>
<keyword evidence="10" id="KW-1185">Reference proteome</keyword>
<feature type="region of interest" description="Disordered" evidence="7">
    <location>
        <begin position="599"/>
        <end position="626"/>
    </location>
</feature>
<evidence type="ECO:0000256" key="5">
    <source>
        <dbReference type="ARBA" id="ARBA00022989"/>
    </source>
</evidence>
<dbReference type="SMART" id="SM00736">
    <property type="entry name" value="CADG"/>
    <property type="match status" value="1"/>
</dbReference>
<keyword evidence="5" id="KW-1133">Transmembrane helix</keyword>
<dbReference type="GO" id="GO:0007156">
    <property type="term" value="P:homophilic cell adhesion via plasma membrane adhesion molecules"/>
    <property type="evidence" value="ECO:0007669"/>
    <property type="project" value="InterPro"/>
</dbReference>
<dbReference type="Gene3D" id="2.130.10.130">
    <property type="entry name" value="Integrin alpha, N-terminal"/>
    <property type="match status" value="3"/>
</dbReference>
<dbReference type="Pfam" id="PF00028">
    <property type="entry name" value="Cadherin"/>
    <property type="match status" value="4"/>
</dbReference>
<dbReference type="Pfam" id="PF00353">
    <property type="entry name" value="HemolysinCabind"/>
    <property type="match status" value="1"/>
</dbReference>
<feature type="region of interest" description="Disordered" evidence="7">
    <location>
        <begin position="1017"/>
        <end position="1060"/>
    </location>
</feature>
<dbReference type="PANTHER" id="PTHR24028">
    <property type="entry name" value="CADHERIN-87A"/>
    <property type="match status" value="1"/>
</dbReference>
<dbReference type="InterPro" id="IPR049826">
    <property type="entry name" value="Ig-like_ice"/>
</dbReference>
<dbReference type="InterPro" id="IPR015919">
    <property type="entry name" value="Cadherin-like_sf"/>
</dbReference>
<feature type="region of interest" description="Disordered" evidence="7">
    <location>
        <begin position="297"/>
        <end position="324"/>
    </location>
</feature>
<reference evidence="9" key="1">
    <citation type="submission" date="2017-04" db="EMBL/GenBank/DDBJ databases">
        <title>Unexpected and diverse lifestyles within the genus Limnohabitans.</title>
        <authorList>
            <person name="Kasalicky V."/>
            <person name="Mehrshad M."/>
            <person name="Andrei S.-A."/>
            <person name="Salcher M."/>
            <person name="Kratochvilova H."/>
            <person name="Simek K."/>
            <person name="Ghai R."/>
        </authorList>
    </citation>
    <scope>NUCLEOTIDE SEQUENCE [LARGE SCALE GENOMIC DNA]</scope>
    <source>
        <strain evidence="9">II-D5</strain>
    </source>
</reference>
<dbReference type="PROSITE" id="PS51470">
    <property type="entry name" value="FG_GAP"/>
    <property type="match status" value="4"/>
</dbReference>
<gene>
    <name evidence="9" type="ORF">H663_001425</name>
</gene>
<dbReference type="InterPro" id="IPR013783">
    <property type="entry name" value="Ig-like_fold"/>
</dbReference>
<evidence type="ECO:0000256" key="6">
    <source>
        <dbReference type="ARBA" id="ARBA00023180"/>
    </source>
</evidence>
<evidence type="ECO:0000256" key="3">
    <source>
        <dbReference type="ARBA" id="ARBA00022729"/>
    </source>
</evidence>
<dbReference type="InterPro" id="IPR001343">
    <property type="entry name" value="Hemolysn_Ca-bd"/>
</dbReference>
<feature type="domain" description="Cadherin" evidence="8">
    <location>
        <begin position="2005"/>
        <end position="2108"/>
    </location>
</feature>
<feature type="compositionally biased region" description="Low complexity" evidence="7">
    <location>
        <begin position="195"/>
        <end position="218"/>
    </location>
</feature>
<accession>A0A2T7UJ35</accession>
<keyword evidence="3" id="KW-0732">Signal</keyword>
<dbReference type="Pfam" id="PF05345">
    <property type="entry name" value="He_PIG"/>
    <property type="match status" value="1"/>
</dbReference>
<feature type="compositionally biased region" description="Polar residues" evidence="7">
    <location>
        <begin position="509"/>
        <end position="527"/>
    </location>
</feature>
<dbReference type="InterPro" id="IPR010221">
    <property type="entry name" value="VCBS_dom"/>
</dbReference>
<feature type="region of interest" description="Disordered" evidence="7">
    <location>
        <begin position="395"/>
        <end position="427"/>
    </location>
</feature>